<dbReference type="PATRIC" id="fig|537010.4.peg.402"/>
<protein>
    <submittedName>
        <fullName evidence="2">Uncharacterized protein</fullName>
    </submittedName>
</protein>
<feature type="compositionally biased region" description="Basic residues" evidence="1">
    <location>
        <begin position="187"/>
        <end position="203"/>
    </location>
</feature>
<gene>
    <name evidence="2" type="ORF">HMPREF0322_00432</name>
</gene>
<evidence type="ECO:0000313" key="2">
    <source>
        <dbReference type="EMBL" id="EHL08790.1"/>
    </source>
</evidence>
<proteinExistence type="predicted"/>
<dbReference type="RefSeq" id="WP_005808578.1">
    <property type="nucleotide sequence ID" value="NZ_JH414442.1"/>
</dbReference>
<evidence type="ECO:0000313" key="3">
    <source>
        <dbReference type="Proteomes" id="UP000004416"/>
    </source>
</evidence>
<accession>G9XHK7</accession>
<dbReference type="AlphaFoldDB" id="G9XHK7"/>
<sequence>MSNLSVIKSPTPEKRDLSGIYLKQLIALVRGGLATEDDRLKAFYYLVKYTNETGTEKSREKFDLTSLDEFLLKGMSTEKFVQFFPIAKEYDGDKYCTKDYFYTIDFLKEMGPVIKDPLDFLWEYQNHSTHIYLANKLSLMSYVARMETGEDPMKDAIENIFGVKFKQLLEIDGKEVLYDPETGKTTPVKRHKRKPKWIKAVKR</sequence>
<name>G9XHK7_DESHA</name>
<reference evidence="2 3" key="1">
    <citation type="submission" date="2011-08" db="EMBL/GenBank/DDBJ databases">
        <authorList>
            <person name="Weinstock G."/>
            <person name="Sodergren E."/>
            <person name="Clifton S."/>
            <person name="Fulton L."/>
            <person name="Fulton B."/>
            <person name="Courtney L."/>
            <person name="Fronick C."/>
            <person name="Harrison M."/>
            <person name="Strong C."/>
            <person name="Farmer C."/>
            <person name="Delahaunty K."/>
            <person name="Markovic C."/>
            <person name="Hall O."/>
            <person name="Minx P."/>
            <person name="Tomlinson C."/>
            <person name="Mitreva M."/>
            <person name="Hou S."/>
            <person name="Chen J."/>
            <person name="Wollam A."/>
            <person name="Pepin K.H."/>
            <person name="Johnson M."/>
            <person name="Bhonagiri V."/>
            <person name="Zhang X."/>
            <person name="Suruliraj S."/>
            <person name="Warren W."/>
            <person name="Chinwalla A."/>
            <person name="Mardis E.R."/>
            <person name="Wilson R.K."/>
        </authorList>
    </citation>
    <scope>NUCLEOTIDE SEQUENCE [LARGE SCALE GENOMIC DNA]</scope>
    <source>
        <strain evidence="2 3">DP7</strain>
    </source>
</reference>
<organism evidence="2 3">
    <name type="scientific">Desulfitobacterium hafniense DP7</name>
    <dbReference type="NCBI Taxonomy" id="537010"/>
    <lineage>
        <taxon>Bacteria</taxon>
        <taxon>Bacillati</taxon>
        <taxon>Bacillota</taxon>
        <taxon>Clostridia</taxon>
        <taxon>Eubacteriales</taxon>
        <taxon>Desulfitobacteriaceae</taxon>
        <taxon>Desulfitobacterium</taxon>
    </lineage>
</organism>
<feature type="region of interest" description="Disordered" evidence="1">
    <location>
        <begin position="182"/>
        <end position="203"/>
    </location>
</feature>
<comment type="caution">
    <text evidence="2">The sequence shown here is derived from an EMBL/GenBank/DDBJ whole genome shotgun (WGS) entry which is preliminary data.</text>
</comment>
<dbReference type="EMBL" id="AFZX01000011">
    <property type="protein sequence ID" value="EHL08790.1"/>
    <property type="molecule type" value="Genomic_DNA"/>
</dbReference>
<evidence type="ECO:0000256" key="1">
    <source>
        <dbReference type="SAM" id="MobiDB-lite"/>
    </source>
</evidence>
<dbReference type="Proteomes" id="UP000004416">
    <property type="component" value="Unassembled WGS sequence"/>
</dbReference>
<dbReference type="HOGENOM" id="CLU_1364322_0_0_9"/>